<dbReference type="AlphaFoldDB" id="A0A6M3M740"/>
<evidence type="ECO:0000313" key="1">
    <source>
        <dbReference type="EMBL" id="QJB03084.1"/>
    </source>
</evidence>
<name>A0A6M3M740_9ZZZZ</name>
<accession>A0A6M3M740</accession>
<gene>
    <name evidence="1" type="ORF">MM171B00902_0002</name>
</gene>
<protein>
    <submittedName>
        <fullName evidence="1">Uncharacterized protein</fullName>
    </submittedName>
</protein>
<sequence length="66" mass="7584">MITLVFKEEKLTVPILQAERIFKLQKEIHLTSWQLSEDSPYHLVDGKLIKHGNTSAVPGKAKKKRD</sequence>
<organism evidence="1">
    <name type="scientific">viral metagenome</name>
    <dbReference type="NCBI Taxonomy" id="1070528"/>
    <lineage>
        <taxon>unclassified sequences</taxon>
        <taxon>metagenomes</taxon>
        <taxon>organismal metagenomes</taxon>
    </lineage>
</organism>
<proteinExistence type="predicted"/>
<dbReference type="EMBL" id="MT143824">
    <property type="protein sequence ID" value="QJB03084.1"/>
    <property type="molecule type" value="Genomic_DNA"/>
</dbReference>
<reference evidence="1" key="1">
    <citation type="submission" date="2020-03" db="EMBL/GenBank/DDBJ databases">
        <title>The deep terrestrial virosphere.</title>
        <authorList>
            <person name="Holmfeldt K."/>
            <person name="Nilsson E."/>
            <person name="Simone D."/>
            <person name="Lopez-Fernandez M."/>
            <person name="Wu X."/>
            <person name="de Brujin I."/>
            <person name="Lundin D."/>
            <person name="Andersson A."/>
            <person name="Bertilsson S."/>
            <person name="Dopson M."/>
        </authorList>
    </citation>
    <scope>NUCLEOTIDE SEQUENCE</scope>
    <source>
        <strain evidence="1">MM171B00902</strain>
    </source>
</reference>